<name>A0AAE3IX07_9BACI</name>
<dbReference type="InterPro" id="IPR028082">
    <property type="entry name" value="Peripla_BP_I"/>
</dbReference>
<sequence>MTTIKDIAEKAGVSIATVSRVLNYDTSLSVSNETRKRIFEVAEELSYKKKSIKKGESFSTKIAVVHWYTENEELEDLYYLSIRYGIENRCRQQNIEVTKYFYDHLDDSKMESPHGIIAIGKFSEAQVNHLTTFSENIVFVDSNPKEDFYDSVVIDFEKVTMKIVDYLLNKGHAKIGYIGGRETYKDQSATIVDLREKTFRSYLQEKSLYDESSVYIGSFTINDGYSLMKQAINEHGDQLPTAFFAGNDLLAIGAIKALLEENISVPGRVNMIGINDISVSKHIFPALSTVRVHTEAMGETAVDTLLERIAGRTIPKKIYIGTELVIRDSSF</sequence>
<protein>
    <submittedName>
        <fullName evidence="5">LacI family DNA-binding transcriptional regulator</fullName>
    </submittedName>
</protein>
<keyword evidence="2 5" id="KW-0238">DNA-binding</keyword>
<dbReference type="SMART" id="SM00354">
    <property type="entry name" value="HTH_LACI"/>
    <property type="match status" value="1"/>
</dbReference>
<accession>A0AAE3IX07</accession>
<dbReference type="PROSITE" id="PS00356">
    <property type="entry name" value="HTH_LACI_1"/>
    <property type="match status" value="1"/>
</dbReference>
<evidence type="ECO:0000256" key="3">
    <source>
        <dbReference type="ARBA" id="ARBA00023163"/>
    </source>
</evidence>
<dbReference type="AlphaFoldDB" id="A0AAE3IX07"/>
<dbReference type="InterPro" id="IPR000843">
    <property type="entry name" value="HTH_LacI"/>
</dbReference>
<dbReference type="InterPro" id="IPR046335">
    <property type="entry name" value="LacI/GalR-like_sensor"/>
</dbReference>
<gene>
    <name evidence="5" type="ORF">OEV98_16500</name>
</gene>
<keyword evidence="3" id="KW-0804">Transcription</keyword>
<dbReference type="CDD" id="cd01392">
    <property type="entry name" value="HTH_LacI"/>
    <property type="match status" value="1"/>
</dbReference>
<dbReference type="PROSITE" id="PS50932">
    <property type="entry name" value="HTH_LACI_2"/>
    <property type="match status" value="1"/>
</dbReference>
<keyword evidence="6" id="KW-1185">Reference proteome</keyword>
<evidence type="ECO:0000313" key="6">
    <source>
        <dbReference type="Proteomes" id="UP001209318"/>
    </source>
</evidence>
<dbReference type="Pfam" id="PF00356">
    <property type="entry name" value="LacI"/>
    <property type="match status" value="1"/>
</dbReference>
<feature type="domain" description="HTH lacI-type" evidence="4">
    <location>
        <begin position="2"/>
        <end position="54"/>
    </location>
</feature>
<dbReference type="PRINTS" id="PR00036">
    <property type="entry name" value="HTHLACI"/>
</dbReference>
<evidence type="ECO:0000259" key="4">
    <source>
        <dbReference type="PROSITE" id="PS50932"/>
    </source>
</evidence>
<dbReference type="Gene3D" id="3.40.50.2300">
    <property type="match status" value="2"/>
</dbReference>
<dbReference type="Pfam" id="PF13377">
    <property type="entry name" value="Peripla_BP_3"/>
    <property type="match status" value="1"/>
</dbReference>
<evidence type="ECO:0000256" key="2">
    <source>
        <dbReference type="ARBA" id="ARBA00023125"/>
    </source>
</evidence>
<dbReference type="Proteomes" id="UP001209318">
    <property type="component" value="Unassembled WGS sequence"/>
</dbReference>
<dbReference type="InterPro" id="IPR010982">
    <property type="entry name" value="Lambda_DNA-bd_dom_sf"/>
</dbReference>
<dbReference type="PANTHER" id="PTHR30146:SF149">
    <property type="entry name" value="HTH-TYPE TRANSCRIPTIONAL REGULATOR EBGR"/>
    <property type="match status" value="1"/>
</dbReference>
<dbReference type="PANTHER" id="PTHR30146">
    <property type="entry name" value="LACI-RELATED TRANSCRIPTIONAL REPRESSOR"/>
    <property type="match status" value="1"/>
</dbReference>
<dbReference type="GO" id="GO:0003700">
    <property type="term" value="F:DNA-binding transcription factor activity"/>
    <property type="evidence" value="ECO:0007669"/>
    <property type="project" value="TreeGrafter"/>
</dbReference>
<dbReference type="EMBL" id="JAOUSF010000006">
    <property type="protein sequence ID" value="MCU9615138.1"/>
    <property type="molecule type" value="Genomic_DNA"/>
</dbReference>
<organism evidence="5 6">
    <name type="scientific">Perspicuibacillus lycopersici</name>
    <dbReference type="NCBI Taxonomy" id="1325689"/>
    <lineage>
        <taxon>Bacteria</taxon>
        <taxon>Bacillati</taxon>
        <taxon>Bacillota</taxon>
        <taxon>Bacilli</taxon>
        <taxon>Bacillales</taxon>
        <taxon>Bacillaceae</taxon>
        <taxon>Perspicuibacillus</taxon>
    </lineage>
</organism>
<proteinExistence type="predicted"/>
<evidence type="ECO:0000256" key="1">
    <source>
        <dbReference type="ARBA" id="ARBA00023015"/>
    </source>
</evidence>
<comment type="caution">
    <text evidence="5">The sequence shown here is derived from an EMBL/GenBank/DDBJ whole genome shotgun (WGS) entry which is preliminary data.</text>
</comment>
<reference evidence="5" key="1">
    <citation type="submission" date="2022-10" db="EMBL/GenBank/DDBJ databases">
        <title>Description of Fervidibacillus gen. nov. in the family Fervidibacillaceae fam. nov. with two species, Fervidibacillus albus sp. nov., and Fervidibacillus halotolerans sp. nov., isolated from tidal flat sediments.</title>
        <authorList>
            <person name="Kwon K.K."/>
            <person name="Yang S.-H."/>
        </authorList>
    </citation>
    <scope>NUCLEOTIDE SEQUENCE</scope>
    <source>
        <strain evidence="5">JCM 19140</strain>
    </source>
</reference>
<keyword evidence="1" id="KW-0805">Transcription regulation</keyword>
<dbReference type="RefSeq" id="WP_263074451.1">
    <property type="nucleotide sequence ID" value="NZ_JAOUSF010000006.1"/>
</dbReference>
<dbReference type="Gene3D" id="1.10.260.40">
    <property type="entry name" value="lambda repressor-like DNA-binding domains"/>
    <property type="match status" value="1"/>
</dbReference>
<evidence type="ECO:0000313" key="5">
    <source>
        <dbReference type="EMBL" id="MCU9615138.1"/>
    </source>
</evidence>
<dbReference type="SUPFAM" id="SSF47413">
    <property type="entry name" value="lambda repressor-like DNA-binding domains"/>
    <property type="match status" value="1"/>
</dbReference>
<dbReference type="SUPFAM" id="SSF53822">
    <property type="entry name" value="Periplasmic binding protein-like I"/>
    <property type="match status" value="1"/>
</dbReference>
<dbReference type="GO" id="GO:0000976">
    <property type="term" value="F:transcription cis-regulatory region binding"/>
    <property type="evidence" value="ECO:0007669"/>
    <property type="project" value="TreeGrafter"/>
</dbReference>
<dbReference type="CDD" id="cd01544">
    <property type="entry name" value="PBP1_GalR"/>
    <property type="match status" value="1"/>
</dbReference>